<dbReference type="Proteomes" id="UP000637819">
    <property type="component" value="Chromosome"/>
</dbReference>
<dbReference type="RefSeq" id="WP_204748884.1">
    <property type="nucleotide sequence ID" value="NZ_CP069188.1"/>
</dbReference>
<feature type="compositionally biased region" description="Basic and acidic residues" evidence="4">
    <location>
        <begin position="357"/>
        <end position="373"/>
    </location>
</feature>
<dbReference type="EMBL" id="CP069188">
    <property type="protein sequence ID" value="QRV16674.1"/>
    <property type="molecule type" value="Genomic_DNA"/>
</dbReference>
<keyword evidence="6" id="KW-1185">Reference proteome</keyword>
<evidence type="ECO:0000313" key="6">
    <source>
        <dbReference type="Proteomes" id="UP000637819"/>
    </source>
</evidence>
<dbReference type="PROSITE" id="PS00061">
    <property type="entry name" value="ADH_SHORT"/>
    <property type="match status" value="1"/>
</dbReference>
<dbReference type="Pfam" id="PF00106">
    <property type="entry name" value="adh_short"/>
    <property type="match status" value="1"/>
</dbReference>
<gene>
    <name evidence="5" type="ORF">JMJ58_07330</name>
</gene>
<dbReference type="GeneID" id="62874924"/>
<organism evidence="5 6">
    <name type="scientific">Haloterrigena salifodinae</name>
    <dbReference type="NCBI Taxonomy" id="2675099"/>
    <lineage>
        <taxon>Archaea</taxon>
        <taxon>Methanobacteriati</taxon>
        <taxon>Methanobacteriota</taxon>
        <taxon>Stenosarchaea group</taxon>
        <taxon>Halobacteria</taxon>
        <taxon>Halobacteriales</taxon>
        <taxon>Natrialbaceae</taxon>
        <taxon>Haloterrigena</taxon>
    </lineage>
</organism>
<dbReference type="InterPro" id="IPR036291">
    <property type="entry name" value="NAD(P)-bd_dom_sf"/>
</dbReference>
<dbReference type="NCBIfam" id="NF005495">
    <property type="entry name" value="PRK07109.1"/>
    <property type="match status" value="1"/>
</dbReference>
<proteinExistence type="inferred from homology"/>
<feature type="region of interest" description="Disordered" evidence="4">
    <location>
        <begin position="342"/>
        <end position="373"/>
    </location>
</feature>
<dbReference type="PRINTS" id="PR00081">
    <property type="entry name" value="GDHRDH"/>
</dbReference>
<dbReference type="KEGG" id="hsal:JMJ58_07330"/>
<dbReference type="GO" id="GO:0016491">
    <property type="term" value="F:oxidoreductase activity"/>
    <property type="evidence" value="ECO:0007669"/>
    <property type="project" value="UniProtKB-KW"/>
</dbReference>
<accession>A0A8T8E468</accession>
<reference evidence="5 6" key="1">
    <citation type="submission" date="2021-01" db="EMBL/GenBank/DDBJ databases">
        <title>Genome Sequence and Methylation Pattern of Haloterrigena salifodinae BOL5-1, An Extremely Halophilic Archaeon from a Bolivian Salt Mine.</title>
        <authorList>
            <person name="DasSarma P."/>
            <person name="Anton B.P."/>
            <person name="DasSarma S.L."/>
            <person name="von Ehrenheim H.A.L."/>
            <person name="Martinez F.L."/>
            <person name="Guzman D."/>
            <person name="Roberts R.J."/>
            <person name="DasSarma S."/>
        </authorList>
    </citation>
    <scope>NUCLEOTIDE SEQUENCE [LARGE SCALE GENOMIC DNA]</scope>
    <source>
        <strain evidence="5 6">BOL5-1</strain>
    </source>
</reference>
<evidence type="ECO:0000256" key="3">
    <source>
        <dbReference type="RuleBase" id="RU000363"/>
    </source>
</evidence>
<evidence type="ECO:0000256" key="4">
    <source>
        <dbReference type="SAM" id="MobiDB-lite"/>
    </source>
</evidence>
<dbReference type="PANTHER" id="PTHR44196">
    <property type="entry name" value="DEHYDROGENASE/REDUCTASE SDR FAMILY MEMBER 7B"/>
    <property type="match status" value="1"/>
</dbReference>
<dbReference type="Gene3D" id="3.40.50.720">
    <property type="entry name" value="NAD(P)-binding Rossmann-like Domain"/>
    <property type="match status" value="1"/>
</dbReference>
<dbReference type="OrthoDB" id="176960at2157"/>
<dbReference type="GO" id="GO:0016020">
    <property type="term" value="C:membrane"/>
    <property type="evidence" value="ECO:0007669"/>
    <property type="project" value="TreeGrafter"/>
</dbReference>
<dbReference type="PANTHER" id="PTHR44196:SF1">
    <property type="entry name" value="DEHYDROGENASE_REDUCTASE SDR FAMILY MEMBER 7B"/>
    <property type="match status" value="1"/>
</dbReference>
<dbReference type="AlphaFoldDB" id="A0A8T8E468"/>
<dbReference type="SUPFAM" id="SSF51735">
    <property type="entry name" value="NAD(P)-binding Rossmann-fold domains"/>
    <property type="match status" value="1"/>
</dbReference>
<comment type="similarity">
    <text evidence="1 3">Belongs to the short-chain dehydrogenases/reductases (SDR) family.</text>
</comment>
<dbReference type="PRINTS" id="PR00080">
    <property type="entry name" value="SDRFAMILY"/>
</dbReference>
<protein>
    <submittedName>
        <fullName evidence="5">SDR family oxidoreductase</fullName>
    </submittedName>
</protein>
<feature type="compositionally biased region" description="Low complexity" evidence="4">
    <location>
        <begin position="342"/>
        <end position="356"/>
    </location>
</feature>
<name>A0A8T8E468_9EURY</name>
<evidence type="ECO:0000256" key="1">
    <source>
        <dbReference type="ARBA" id="ARBA00006484"/>
    </source>
</evidence>
<dbReference type="InterPro" id="IPR002347">
    <property type="entry name" value="SDR_fam"/>
</dbReference>
<evidence type="ECO:0000256" key="2">
    <source>
        <dbReference type="ARBA" id="ARBA00023002"/>
    </source>
</evidence>
<dbReference type="InterPro" id="IPR020904">
    <property type="entry name" value="Sc_DH/Rdtase_CS"/>
</dbReference>
<evidence type="ECO:0000313" key="5">
    <source>
        <dbReference type="EMBL" id="QRV16674.1"/>
    </source>
</evidence>
<keyword evidence="2" id="KW-0560">Oxidoreductase</keyword>
<sequence length="373" mass="39880">MNPELKPLDEQVIVITGASSGIGLTTARMAADRGASVVVAARSEDALRQLTAEIQADGGEATSVVADISDRDDVREIRRVAEDTYGGFDTWVNGAAVSIYGELEDVPIEEMRDQFDVNVWGLLYGSLEAADHFKSSGREGAIVNVGSIVSERAVLLQGSYSASKHAVKGFTETLRMELEREDAPVSVTLIKPSAIDTPFPDHAKNHMNEEATLPAPVYAPETVGRAILHAAENPQHEVTVGAGGKQMTVLGQHAARLMDKVMETVFYRQQRTGDPPRPDAPDGLEEPTGSLEQRGGYEGHVAETSLYTSLRQRRELPGSSALGAGLVAGAVYAGYRLLRNGGDLSSDSSGDAAAAESKAEADAEERRLERPRL</sequence>
<feature type="region of interest" description="Disordered" evidence="4">
    <location>
        <begin position="270"/>
        <end position="299"/>
    </location>
</feature>